<dbReference type="EMBL" id="WNWR01000059">
    <property type="protein sequence ID" value="KAE9992420.1"/>
    <property type="molecule type" value="Genomic_DNA"/>
</dbReference>
<accession>A0A8H3VP34</accession>
<dbReference type="PROSITE" id="PS50030">
    <property type="entry name" value="UBA"/>
    <property type="match status" value="1"/>
</dbReference>
<evidence type="ECO:0000256" key="1">
    <source>
        <dbReference type="SAM" id="MobiDB-lite"/>
    </source>
</evidence>
<feature type="region of interest" description="Disordered" evidence="1">
    <location>
        <begin position="591"/>
        <end position="672"/>
    </location>
</feature>
<dbReference type="EMBL" id="WNWQ01000623">
    <property type="protein sequence ID" value="KAE9965270.1"/>
    <property type="molecule type" value="Genomic_DNA"/>
</dbReference>
<protein>
    <recommendedName>
        <fullName evidence="2">UBA domain-containing protein</fullName>
    </recommendedName>
</protein>
<reference evidence="4 5" key="1">
    <citation type="submission" date="2019-07" db="EMBL/GenBank/DDBJ databases">
        <title>Venturia inaequalis Genome Resource.</title>
        <authorList>
            <person name="Lichtner F.J."/>
        </authorList>
    </citation>
    <scope>NUCLEOTIDE SEQUENCE [LARGE SCALE GENOMIC DNA]</scope>
    <source>
        <strain evidence="3">Bline_iso_100314</strain>
        <strain evidence="4 5">DMI_063113</strain>
    </source>
</reference>
<gene>
    <name evidence="3" type="ORF">BLS_007739</name>
    <name evidence="4" type="ORF">EG327_009062</name>
</gene>
<keyword evidence="5" id="KW-1185">Reference proteome</keyword>
<evidence type="ECO:0000313" key="5">
    <source>
        <dbReference type="Proteomes" id="UP000490939"/>
    </source>
</evidence>
<evidence type="ECO:0000259" key="2">
    <source>
        <dbReference type="PROSITE" id="PS50030"/>
    </source>
</evidence>
<feature type="compositionally biased region" description="Polar residues" evidence="1">
    <location>
        <begin position="591"/>
        <end position="607"/>
    </location>
</feature>
<proteinExistence type="predicted"/>
<name>A0A8H3VP34_VENIN</name>
<comment type="caution">
    <text evidence="4">The sequence shown here is derived from an EMBL/GenBank/DDBJ whole genome shotgun (WGS) entry which is preliminary data.</text>
</comment>
<evidence type="ECO:0000313" key="3">
    <source>
        <dbReference type="EMBL" id="KAE9965270.1"/>
    </source>
</evidence>
<dbReference type="AlphaFoldDB" id="A0A8H3VP34"/>
<organism evidence="4 5">
    <name type="scientific">Venturia inaequalis</name>
    <name type="common">Apple scab fungus</name>
    <dbReference type="NCBI Taxonomy" id="5025"/>
    <lineage>
        <taxon>Eukaryota</taxon>
        <taxon>Fungi</taxon>
        <taxon>Dikarya</taxon>
        <taxon>Ascomycota</taxon>
        <taxon>Pezizomycotina</taxon>
        <taxon>Dothideomycetes</taxon>
        <taxon>Pleosporomycetidae</taxon>
        <taxon>Venturiales</taxon>
        <taxon>Venturiaceae</taxon>
        <taxon>Venturia</taxon>
    </lineage>
</organism>
<feature type="compositionally biased region" description="Polar residues" evidence="1">
    <location>
        <begin position="135"/>
        <end position="145"/>
    </location>
</feature>
<feature type="domain" description="UBA" evidence="2">
    <location>
        <begin position="388"/>
        <end position="432"/>
    </location>
</feature>
<feature type="region of interest" description="Disordered" evidence="1">
    <location>
        <begin position="101"/>
        <end position="163"/>
    </location>
</feature>
<evidence type="ECO:0000313" key="4">
    <source>
        <dbReference type="EMBL" id="KAE9992420.1"/>
    </source>
</evidence>
<dbReference type="InterPro" id="IPR015940">
    <property type="entry name" value="UBA"/>
</dbReference>
<dbReference type="Proteomes" id="UP000490939">
    <property type="component" value="Unassembled WGS sequence"/>
</dbReference>
<sequence>MAEKAESTKKWEERLEAKIAEISNWWISDGNNLGDFATYPAEQPMKSNAIDPIPERLCYMFQSEARGPNTPIPDDITEADCTPRAVAGWLQDNWTVDDITNNFTGDSFRPARKQNRKKGKHGRKSSKTKSDELRTVQNTISNNGQRWRWSNGPLSQKPGSPKPYLPEKYKVPLLRLSNAQHFFRVIGDIPVEDFNRGIFQMSPPYDHHQKTAGVPAIRYELPKPKEIHPVIRKTLLDRGRVLPTLSDFLHRHPAIWSHFYPSGNIPGEQRDEVEAFSWSQQIETYNAAKLRGENVTKPVKPKQKRVKNQADKAVIAVVPTTANTGFPGNTTNNNLHPLTPSWPSHNQQRSATAQPTFDNFTTQLATNLLPNHQPLGISNQRKPSIISYLHQHGGLINELASLGYDNTYGQVVRMVEAANGDKETAIRYLLLGLPGTQDMMQTMTEPQHFAPQLLRTGSASTNQLALGSSFDGQAPNSFRNNEAPNSFIDDFYDNHDSAYAHQNTIDFGPNSENEQRDSAILTSGISQTYNGVVNPNSYSAPHLQSHQQQNHTFELDPTPWPSELQFQSQPPMFTNEDNFEARTRDALLQNGYGTNTQTQPPSDSPFGSNLALMSDSSAANTDYLPPPPPQASPQTGQDVLTFNPREESRDSFPIVSHEDFDGSLKKGFDLDG</sequence>
<feature type="compositionally biased region" description="Basic residues" evidence="1">
    <location>
        <begin position="110"/>
        <end position="127"/>
    </location>
</feature>
<dbReference type="Proteomes" id="UP000433883">
    <property type="component" value="Unassembled WGS sequence"/>
</dbReference>
<feature type="compositionally biased region" description="Basic and acidic residues" evidence="1">
    <location>
        <begin position="644"/>
        <end position="672"/>
    </location>
</feature>